<dbReference type="Proteomes" id="UP000790347">
    <property type="component" value="Unassembled WGS sequence"/>
</dbReference>
<reference evidence="1" key="1">
    <citation type="submission" date="2013-05" db="EMBL/GenBank/DDBJ databases">
        <authorList>
            <person name="Yim A.K.Y."/>
            <person name="Chan T.F."/>
            <person name="Ji K.M."/>
            <person name="Liu X.Y."/>
            <person name="Zhou J.W."/>
            <person name="Li R.Q."/>
            <person name="Yang K.Y."/>
            <person name="Li J."/>
            <person name="Li M."/>
            <person name="Law P.T.W."/>
            <person name="Wu Y.L."/>
            <person name="Cai Z.L."/>
            <person name="Qin H."/>
            <person name="Bao Y."/>
            <person name="Leung R.K.K."/>
            <person name="Ng P.K.S."/>
            <person name="Zou J."/>
            <person name="Zhong X.J."/>
            <person name="Ran P.X."/>
            <person name="Zhong N.S."/>
            <person name="Liu Z.G."/>
            <person name="Tsui S.K.W."/>
        </authorList>
    </citation>
    <scope>NUCLEOTIDE SEQUENCE</scope>
    <source>
        <strain evidence="1">Derf</strain>
        <tissue evidence="1">Whole organism</tissue>
    </source>
</reference>
<name>A0A922L4W1_DERFA</name>
<accession>A0A922L4W1</accession>
<protein>
    <submittedName>
        <fullName evidence="1">Uncharacterized protein</fullName>
    </submittedName>
</protein>
<organism evidence="1 2">
    <name type="scientific">Dermatophagoides farinae</name>
    <name type="common">American house dust mite</name>
    <dbReference type="NCBI Taxonomy" id="6954"/>
    <lineage>
        <taxon>Eukaryota</taxon>
        <taxon>Metazoa</taxon>
        <taxon>Ecdysozoa</taxon>
        <taxon>Arthropoda</taxon>
        <taxon>Chelicerata</taxon>
        <taxon>Arachnida</taxon>
        <taxon>Acari</taxon>
        <taxon>Acariformes</taxon>
        <taxon>Sarcoptiformes</taxon>
        <taxon>Astigmata</taxon>
        <taxon>Psoroptidia</taxon>
        <taxon>Analgoidea</taxon>
        <taxon>Pyroglyphidae</taxon>
        <taxon>Dermatophagoidinae</taxon>
        <taxon>Dermatophagoides</taxon>
    </lineage>
</organism>
<comment type="caution">
    <text evidence="1">The sequence shown here is derived from an EMBL/GenBank/DDBJ whole genome shotgun (WGS) entry which is preliminary data.</text>
</comment>
<reference evidence="1" key="2">
    <citation type="journal article" date="2022" name="Res Sq">
        <title>Comparative Genomics Reveals Insights into the Divergent Evolution of Astigmatic Mites and Household Pest Adaptations.</title>
        <authorList>
            <person name="Xiong Q."/>
            <person name="Wan A.T.-Y."/>
            <person name="Liu X.-Y."/>
            <person name="Fung C.S.-H."/>
            <person name="Xiao X."/>
            <person name="Malainual N."/>
            <person name="Hou J."/>
            <person name="Wang L."/>
            <person name="Wang M."/>
            <person name="Yang K."/>
            <person name="Cui Y."/>
            <person name="Leung E."/>
            <person name="Nong W."/>
            <person name="Shin S.-K."/>
            <person name="Au S."/>
            <person name="Jeong K.Y."/>
            <person name="Chew F.T."/>
            <person name="Hui J."/>
            <person name="Leung T.F."/>
            <person name="Tungtrongchitr A."/>
            <person name="Zhong N."/>
            <person name="Liu Z."/>
            <person name="Tsui S."/>
        </authorList>
    </citation>
    <scope>NUCLEOTIDE SEQUENCE</scope>
    <source>
        <strain evidence="1">Derf</strain>
        <tissue evidence="1">Whole organism</tissue>
    </source>
</reference>
<keyword evidence="2" id="KW-1185">Reference proteome</keyword>
<dbReference type="AlphaFoldDB" id="A0A922L4W1"/>
<sequence>MSINGWLRYGVPDLEPVVVGVDCFWLIWLFDARFPSSSSSIELLLQSGFCCLSTTDSSSSSRPQLATVLRR</sequence>
<evidence type="ECO:0000313" key="2">
    <source>
        <dbReference type="Proteomes" id="UP000790347"/>
    </source>
</evidence>
<proteinExistence type="predicted"/>
<dbReference type="EMBL" id="ASGP02000002">
    <property type="protein sequence ID" value="KAH9520496.1"/>
    <property type="molecule type" value="Genomic_DNA"/>
</dbReference>
<gene>
    <name evidence="1" type="ORF">DERF_004200</name>
</gene>
<evidence type="ECO:0000313" key="1">
    <source>
        <dbReference type="EMBL" id="KAH9520496.1"/>
    </source>
</evidence>